<comment type="caution">
    <text evidence="6">The sequence shown here is derived from an EMBL/GenBank/DDBJ whole genome shotgun (WGS) entry which is preliminary data.</text>
</comment>
<dbReference type="Pfam" id="PF02485">
    <property type="entry name" value="Branch"/>
    <property type="match status" value="1"/>
</dbReference>
<evidence type="ECO:0000256" key="2">
    <source>
        <dbReference type="ARBA" id="ARBA00022676"/>
    </source>
</evidence>
<keyword evidence="2" id="KW-0328">Glycosyltransferase</keyword>
<evidence type="ECO:0000313" key="7">
    <source>
        <dbReference type="Proteomes" id="UP000663792"/>
    </source>
</evidence>
<protein>
    <recommendedName>
        <fullName evidence="8">Core-2/I-Branching enzyme</fullName>
    </recommendedName>
</protein>
<evidence type="ECO:0008006" key="8">
    <source>
        <dbReference type="Google" id="ProtNLM"/>
    </source>
</evidence>
<dbReference type="RefSeq" id="WP_205259694.1">
    <property type="nucleotide sequence ID" value="NZ_JAERWK010000008.1"/>
</dbReference>
<dbReference type="EMBL" id="JAERWK010000008">
    <property type="protein sequence ID" value="MBM9466727.1"/>
    <property type="molecule type" value="Genomic_DNA"/>
</dbReference>
<comment type="subcellular location">
    <subcellularLocation>
        <location evidence="1">Membrane</location>
        <topology evidence="1">Single-pass type II membrane protein</topology>
    </subcellularLocation>
</comment>
<accession>A0A938YA13</accession>
<keyword evidence="4" id="KW-0472">Membrane</keyword>
<dbReference type="GO" id="GO:0016020">
    <property type="term" value="C:membrane"/>
    <property type="evidence" value="ECO:0007669"/>
    <property type="project" value="UniProtKB-SubCell"/>
</dbReference>
<evidence type="ECO:0000256" key="5">
    <source>
        <dbReference type="ARBA" id="ARBA00023180"/>
    </source>
</evidence>
<keyword evidence="3" id="KW-0808">Transferase</keyword>
<dbReference type="InterPro" id="IPR003406">
    <property type="entry name" value="Glyco_trans_14"/>
</dbReference>
<keyword evidence="5" id="KW-0325">Glycoprotein</keyword>
<evidence type="ECO:0000256" key="4">
    <source>
        <dbReference type="ARBA" id="ARBA00023136"/>
    </source>
</evidence>
<gene>
    <name evidence="6" type="ORF">JL106_05450</name>
</gene>
<dbReference type="Proteomes" id="UP000663792">
    <property type="component" value="Unassembled WGS sequence"/>
</dbReference>
<dbReference type="AlphaFoldDB" id="A0A938YA13"/>
<sequence length="374" mass="41810">MSVVTGAVAAPTTTARHAGQGAVHGAVHGAAAAEPAPGAAVRVGYFISSYLAGPQLQRLVRTLRTADPTAPIVVHHDQFRGATPRFDDVPGVHVLISDEPIVWGDLSLEAARWRVFRWMLEHLHVDWVMLLSEQDYPIEPLSALRDRLAASDADAVVRVDRIDELDTDLREEFRRRYLYQYRSLPSTGIERRLPAPARRLTRWLRGAFFHHVSRLQPFVRFYVTPPELNLPTRVGVRARRTPFGPRLVPVYNDCWCALSSTALRRVVDFVDRRPDFVEYYRRTVIPLESATATILVNDPELTVDNAALHAIRWSDRSSGRPDVLRAQDLDYLLDSGASFARKFGEQDTELLDVLDRTVLAGVARSAVPATGSPA</sequence>
<evidence type="ECO:0000256" key="3">
    <source>
        <dbReference type="ARBA" id="ARBA00022679"/>
    </source>
</evidence>
<organism evidence="6 7">
    <name type="scientific">Nakamurella leprariae</name>
    <dbReference type="NCBI Taxonomy" id="2803911"/>
    <lineage>
        <taxon>Bacteria</taxon>
        <taxon>Bacillati</taxon>
        <taxon>Actinomycetota</taxon>
        <taxon>Actinomycetes</taxon>
        <taxon>Nakamurellales</taxon>
        <taxon>Nakamurellaceae</taxon>
        <taxon>Nakamurella</taxon>
    </lineage>
</organism>
<reference evidence="6" key="1">
    <citation type="submission" date="2021-01" db="EMBL/GenBank/DDBJ databases">
        <title>YIM 132084 draft genome.</title>
        <authorList>
            <person name="An D."/>
        </authorList>
    </citation>
    <scope>NUCLEOTIDE SEQUENCE</scope>
    <source>
        <strain evidence="6">YIM 132084</strain>
    </source>
</reference>
<proteinExistence type="predicted"/>
<dbReference type="GO" id="GO:0016757">
    <property type="term" value="F:glycosyltransferase activity"/>
    <property type="evidence" value="ECO:0007669"/>
    <property type="project" value="UniProtKB-KW"/>
</dbReference>
<evidence type="ECO:0000313" key="6">
    <source>
        <dbReference type="EMBL" id="MBM9466727.1"/>
    </source>
</evidence>
<name>A0A938YA13_9ACTN</name>
<keyword evidence="7" id="KW-1185">Reference proteome</keyword>
<evidence type="ECO:0000256" key="1">
    <source>
        <dbReference type="ARBA" id="ARBA00004606"/>
    </source>
</evidence>